<dbReference type="SMART" id="SM00382">
    <property type="entry name" value="AAA"/>
    <property type="match status" value="1"/>
</dbReference>
<evidence type="ECO:0000313" key="8">
    <source>
        <dbReference type="Proteomes" id="UP001198571"/>
    </source>
</evidence>
<keyword evidence="3" id="KW-0547">Nucleotide-binding</keyword>
<keyword evidence="5" id="KW-0029">Amino-acid transport</keyword>
<dbReference type="InterPro" id="IPR003439">
    <property type="entry name" value="ABC_transporter-like_ATP-bd"/>
</dbReference>
<accession>A0ABS8CNG7</accession>
<evidence type="ECO:0000313" key="7">
    <source>
        <dbReference type="EMBL" id="MCB5410950.1"/>
    </source>
</evidence>
<dbReference type="SUPFAM" id="SSF52540">
    <property type="entry name" value="P-loop containing nucleoside triphosphate hydrolases"/>
    <property type="match status" value="1"/>
</dbReference>
<protein>
    <submittedName>
        <fullName evidence="7">ABC transporter ATP-binding protein</fullName>
    </submittedName>
</protein>
<gene>
    <name evidence="7" type="ORF">H0485_13180</name>
</gene>
<dbReference type="PANTHER" id="PTHR43820">
    <property type="entry name" value="HIGH-AFFINITY BRANCHED-CHAIN AMINO ACID TRANSPORT ATP-BINDING PROTEIN LIVF"/>
    <property type="match status" value="1"/>
</dbReference>
<evidence type="ECO:0000256" key="2">
    <source>
        <dbReference type="ARBA" id="ARBA00022448"/>
    </source>
</evidence>
<dbReference type="GO" id="GO:0005524">
    <property type="term" value="F:ATP binding"/>
    <property type="evidence" value="ECO:0007669"/>
    <property type="project" value="UniProtKB-KW"/>
</dbReference>
<dbReference type="InterPro" id="IPR017871">
    <property type="entry name" value="ABC_transporter-like_CS"/>
</dbReference>
<sequence length="233" mass="25047">MLKMNAVSTSYGPVPMLRQVSLHVGEGEMVCLLGPNGAGKSTTFNALCGLLPLDGGTVEIAGRNLQEVGPERLASLGVGFVPEGRRLFPTLTVRDNLRLAFDAARNPDLSFSDQLQKMAKLFPRIEERLGQGAGTMSGGEQAMVALARALIGNPRLVVMDEPSLGLSPKLISEYFEIVARIRDEGKAVLLIEQNAETALSIAERGYLLVRGQVAISGTSAEMVKNDTIRHLYL</sequence>
<dbReference type="Gene3D" id="3.40.50.300">
    <property type="entry name" value="P-loop containing nucleotide triphosphate hydrolases"/>
    <property type="match status" value="1"/>
</dbReference>
<dbReference type="PROSITE" id="PS00211">
    <property type="entry name" value="ABC_TRANSPORTER_1"/>
    <property type="match status" value="1"/>
</dbReference>
<dbReference type="PANTHER" id="PTHR43820:SF4">
    <property type="entry name" value="HIGH-AFFINITY BRANCHED-CHAIN AMINO ACID TRANSPORT ATP-BINDING PROTEIN LIVF"/>
    <property type="match status" value="1"/>
</dbReference>
<evidence type="ECO:0000256" key="3">
    <source>
        <dbReference type="ARBA" id="ARBA00022741"/>
    </source>
</evidence>
<proteinExistence type="inferred from homology"/>
<comment type="caution">
    <text evidence="7">The sequence shown here is derived from an EMBL/GenBank/DDBJ whole genome shotgun (WGS) entry which is preliminary data.</text>
</comment>
<name>A0ABS8CNG7_9RHOB</name>
<keyword evidence="2" id="KW-0813">Transport</keyword>
<reference evidence="7 8" key="1">
    <citation type="submission" date="2020-07" db="EMBL/GenBank/DDBJ databases">
        <title>Pseudogemmobacter sp. nov., isolated from poultry manure in Taiwan.</title>
        <authorList>
            <person name="Lin S.-Y."/>
            <person name="Tang Y.-S."/>
            <person name="Young C.-C."/>
        </authorList>
    </citation>
    <scope>NUCLEOTIDE SEQUENCE [LARGE SCALE GENOMIC DNA]</scope>
    <source>
        <strain evidence="7 8">CC-YST710</strain>
    </source>
</reference>
<dbReference type="Pfam" id="PF00005">
    <property type="entry name" value="ABC_tran"/>
    <property type="match status" value="1"/>
</dbReference>
<evidence type="ECO:0000256" key="5">
    <source>
        <dbReference type="ARBA" id="ARBA00022970"/>
    </source>
</evidence>
<dbReference type="PROSITE" id="PS50893">
    <property type="entry name" value="ABC_TRANSPORTER_2"/>
    <property type="match status" value="1"/>
</dbReference>
<dbReference type="InterPro" id="IPR003593">
    <property type="entry name" value="AAA+_ATPase"/>
</dbReference>
<evidence type="ECO:0000256" key="4">
    <source>
        <dbReference type="ARBA" id="ARBA00022840"/>
    </source>
</evidence>
<dbReference type="InterPro" id="IPR052156">
    <property type="entry name" value="BCAA_Transport_ATP-bd_LivF"/>
</dbReference>
<dbReference type="InterPro" id="IPR027417">
    <property type="entry name" value="P-loop_NTPase"/>
</dbReference>
<dbReference type="Proteomes" id="UP001198571">
    <property type="component" value="Unassembled WGS sequence"/>
</dbReference>
<keyword evidence="8" id="KW-1185">Reference proteome</keyword>
<dbReference type="CDD" id="cd03224">
    <property type="entry name" value="ABC_TM1139_LivF_branched"/>
    <property type="match status" value="1"/>
</dbReference>
<dbReference type="EMBL" id="JACDXX010000011">
    <property type="protein sequence ID" value="MCB5410950.1"/>
    <property type="molecule type" value="Genomic_DNA"/>
</dbReference>
<dbReference type="RefSeq" id="WP_226936288.1">
    <property type="nucleotide sequence ID" value="NZ_JACDXX010000011.1"/>
</dbReference>
<feature type="domain" description="ABC transporter" evidence="6">
    <location>
        <begin position="2"/>
        <end position="233"/>
    </location>
</feature>
<evidence type="ECO:0000259" key="6">
    <source>
        <dbReference type="PROSITE" id="PS50893"/>
    </source>
</evidence>
<organism evidence="7 8">
    <name type="scientific">Pseudogemmobacter faecipullorum</name>
    <dbReference type="NCBI Taxonomy" id="2755041"/>
    <lineage>
        <taxon>Bacteria</taxon>
        <taxon>Pseudomonadati</taxon>
        <taxon>Pseudomonadota</taxon>
        <taxon>Alphaproteobacteria</taxon>
        <taxon>Rhodobacterales</taxon>
        <taxon>Paracoccaceae</taxon>
        <taxon>Pseudogemmobacter</taxon>
    </lineage>
</organism>
<evidence type="ECO:0000256" key="1">
    <source>
        <dbReference type="ARBA" id="ARBA00005417"/>
    </source>
</evidence>
<comment type="similarity">
    <text evidence="1">Belongs to the ABC transporter superfamily.</text>
</comment>
<keyword evidence="4 7" id="KW-0067">ATP-binding</keyword>